<feature type="transmembrane region" description="Helical" evidence="7">
    <location>
        <begin position="134"/>
        <end position="156"/>
    </location>
</feature>
<accession>A0ABV0JYZ5</accession>
<evidence type="ECO:0000256" key="6">
    <source>
        <dbReference type="ARBA" id="ARBA00023136"/>
    </source>
</evidence>
<dbReference type="Proteomes" id="UP001482513">
    <property type="component" value="Unassembled WGS sequence"/>
</dbReference>
<feature type="transmembrane region" description="Helical" evidence="7">
    <location>
        <begin position="75"/>
        <end position="93"/>
    </location>
</feature>
<dbReference type="PANTHER" id="PTHR30151">
    <property type="entry name" value="ALKANE SULFONATE ABC TRANSPORTER-RELATED, MEMBRANE SUBUNIT"/>
    <property type="match status" value="1"/>
</dbReference>
<evidence type="ECO:0000256" key="3">
    <source>
        <dbReference type="ARBA" id="ARBA00022475"/>
    </source>
</evidence>
<protein>
    <submittedName>
        <fullName evidence="9">ABC transporter permease</fullName>
    </submittedName>
</protein>
<feature type="transmembrane region" description="Helical" evidence="7">
    <location>
        <begin position="51"/>
        <end position="69"/>
    </location>
</feature>
<evidence type="ECO:0000313" key="10">
    <source>
        <dbReference type="Proteomes" id="UP001482513"/>
    </source>
</evidence>
<keyword evidence="4 7" id="KW-0812">Transmembrane</keyword>
<gene>
    <name evidence="9" type="ORF">NC992_02420</name>
</gene>
<dbReference type="CDD" id="cd06261">
    <property type="entry name" value="TM_PBP2"/>
    <property type="match status" value="1"/>
</dbReference>
<dbReference type="Gene3D" id="1.10.3720.10">
    <property type="entry name" value="MetI-like"/>
    <property type="match status" value="1"/>
</dbReference>
<dbReference type="Pfam" id="PF00528">
    <property type="entry name" value="BPD_transp_1"/>
    <property type="match status" value="1"/>
</dbReference>
<dbReference type="RefSeq" id="WP_190698895.1">
    <property type="nucleotide sequence ID" value="NZ_JAMPKX010000001.1"/>
</dbReference>
<comment type="similarity">
    <text evidence="7">Belongs to the binding-protein-dependent transport system permease family.</text>
</comment>
<evidence type="ECO:0000256" key="7">
    <source>
        <dbReference type="RuleBase" id="RU363032"/>
    </source>
</evidence>
<evidence type="ECO:0000259" key="8">
    <source>
        <dbReference type="PROSITE" id="PS50928"/>
    </source>
</evidence>
<feature type="transmembrane region" description="Helical" evidence="7">
    <location>
        <begin position="193"/>
        <end position="219"/>
    </location>
</feature>
<keyword evidence="3" id="KW-1003">Cell membrane</keyword>
<dbReference type="PANTHER" id="PTHR30151:SF25">
    <property type="entry name" value="TAURINE TRANSPORT SYSTEM PERMEASE PROTEIN TAUC"/>
    <property type="match status" value="1"/>
</dbReference>
<evidence type="ECO:0000256" key="4">
    <source>
        <dbReference type="ARBA" id="ARBA00022692"/>
    </source>
</evidence>
<dbReference type="SUPFAM" id="SSF161098">
    <property type="entry name" value="MetI-like"/>
    <property type="match status" value="1"/>
</dbReference>
<proteinExistence type="inferred from homology"/>
<keyword evidence="5 7" id="KW-1133">Transmembrane helix</keyword>
<reference evidence="9 10" key="1">
    <citation type="submission" date="2022-04" db="EMBL/GenBank/DDBJ databases">
        <title>Positive selection, recombination, and allopatry shape intraspecific diversity of widespread and dominant cyanobacteria.</title>
        <authorList>
            <person name="Wei J."/>
            <person name="Shu W."/>
            <person name="Hu C."/>
        </authorList>
    </citation>
    <scope>NUCLEOTIDE SEQUENCE [LARGE SCALE GENOMIC DNA]</scope>
    <source>
        <strain evidence="9 10">DQ-A4</strain>
    </source>
</reference>
<name>A0ABV0JYZ5_9CYAN</name>
<keyword evidence="2 7" id="KW-0813">Transport</keyword>
<dbReference type="EMBL" id="JAMPKX010000001">
    <property type="protein sequence ID" value="MEP0945716.1"/>
    <property type="molecule type" value="Genomic_DNA"/>
</dbReference>
<feature type="domain" description="ABC transmembrane type-1" evidence="8">
    <location>
        <begin position="68"/>
        <end position="248"/>
    </location>
</feature>
<dbReference type="InterPro" id="IPR000515">
    <property type="entry name" value="MetI-like"/>
</dbReference>
<evidence type="ECO:0000256" key="1">
    <source>
        <dbReference type="ARBA" id="ARBA00004651"/>
    </source>
</evidence>
<comment type="subcellular location">
    <subcellularLocation>
        <location evidence="1 7">Cell membrane</location>
        <topology evidence="1 7">Multi-pass membrane protein</topology>
    </subcellularLocation>
</comment>
<sequence length="259" mass="28396">MSLTAAPPRRHLRPALPISLWGLLGTLLLWWLATTPLWHSGVIGDFSPERAFAAIGQLVVSGAIFPHIWASLRRVVVGLFAATLIGIPLGLLIGLSRVLEQATSVLFQFVRMISPVSWMPVAVMVFGIGDWPVYFLLTVAAVWPLILNAAAGVAAVDRRWLLLSRSLCATRWETVAKVIMPATIPHLLTGLRLAVGIIWIVLVPAEMLGVRAGLGYFILDTRDRLAYSELLAGILIIGAIGYLLDATFRWANQVWQHRS</sequence>
<dbReference type="InterPro" id="IPR035906">
    <property type="entry name" value="MetI-like_sf"/>
</dbReference>
<keyword evidence="10" id="KW-1185">Reference proteome</keyword>
<evidence type="ECO:0000313" key="9">
    <source>
        <dbReference type="EMBL" id="MEP0945716.1"/>
    </source>
</evidence>
<evidence type="ECO:0000256" key="2">
    <source>
        <dbReference type="ARBA" id="ARBA00022448"/>
    </source>
</evidence>
<feature type="transmembrane region" description="Helical" evidence="7">
    <location>
        <begin position="225"/>
        <end position="244"/>
    </location>
</feature>
<feature type="transmembrane region" description="Helical" evidence="7">
    <location>
        <begin position="105"/>
        <end position="128"/>
    </location>
</feature>
<comment type="caution">
    <text evidence="9">The sequence shown here is derived from an EMBL/GenBank/DDBJ whole genome shotgun (WGS) entry which is preliminary data.</text>
</comment>
<organism evidence="9 10">
    <name type="scientific">Leptolyngbya subtilissima DQ-A4</name>
    <dbReference type="NCBI Taxonomy" id="2933933"/>
    <lineage>
        <taxon>Bacteria</taxon>
        <taxon>Bacillati</taxon>
        <taxon>Cyanobacteriota</taxon>
        <taxon>Cyanophyceae</taxon>
        <taxon>Leptolyngbyales</taxon>
        <taxon>Leptolyngbyaceae</taxon>
        <taxon>Leptolyngbya group</taxon>
        <taxon>Leptolyngbya</taxon>
    </lineage>
</organism>
<feature type="transmembrane region" description="Helical" evidence="7">
    <location>
        <begin position="20"/>
        <end position="39"/>
    </location>
</feature>
<evidence type="ECO:0000256" key="5">
    <source>
        <dbReference type="ARBA" id="ARBA00022989"/>
    </source>
</evidence>
<dbReference type="PROSITE" id="PS50928">
    <property type="entry name" value="ABC_TM1"/>
    <property type="match status" value="1"/>
</dbReference>
<keyword evidence="6 7" id="KW-0472">Membrane</keyword>